<dbReference type="EMBL" id="JAHYBZ010000007">
    <property type="protein sequence ID" value="MBW6400011.1"/>
    <property type="molecule type" value="Genomic_DNA"/>
</dbReference>
<organism evidence="1 2">
    <name type="scientific">Roseomonas alba</name>
    <dbReference type="NCBI Taxonomy" id="2846776"/>
    <lineage>
        <taxon>Bacteria</taxon>
        <taxon>Pseudomonadati</taxon>
        <taxon>Pseudomonadota</taxon>
        <taxon>Alphaproteobacteria</taxon>
        <taxon>Acetobacterales</taxon>
        <taxon>Roseomonadaceae</taxon>
        <taxon>Roseomonas</taxon>
    </lineage>
</organism>
<comment type="caution">
    <text evidence="1">The sequence shown here is derived from an EMBL/GenBank/DDBJ whole genome shotgun (WGS) entry which is preliminary data.</text>
</comment>
<sequence length="79" mass="8164">MAHAPHLERLVAAFGGQNAMARALGTSQGTVWGWLKGGYVPSRRIPEVIDAAARLNPPVVLTHADFFAAAKAASGAKAA</sequence>
<accession>A0ABS7ACI5</accession>
<dbReference type="Proteomes" id="UP001196565">
    <property type="component" value="Unassembled WGS sequence"/>
</dbReference>
<dbReference type="Gene3D" id="1.10.260.40">
    <property type="entry name" value="lambda repressor-like DNA-binding domains"/>
    <property type="match status" value="1"/>
</dbReference>
<dbReference type="SUPFAM" id="SSF47413">
    <property type="entry name" value="lambda repressor-like DNA-binding domains"/>
    <property type="match status" value="1"/>
</dbReference>
<gene>
    <name evidence="1" type="ORF">KPL78_19275</name>
</gene>
<dbReference type="InterPro" id="IPR059216">
    <property type="entry name" value="LeuA_carph_isopro_dom"/>
</dbReference>
<protein>
    <submittedName>
        <fullName evidence="1">Helix-turn-helix domain-containing protein</fullName>
    </submittedName>
</protein>
<name>A0ABS7ACI5_9PROT</name>
<dbReference type="Pfam" id="PF15943">
    <property type="entry name" value="YdaS_toxin"/>
    <property type="match status" value="1"/>
</dbReference>
<proteinExistence type="predicted"/>
<dbReference type="InterPro" id="IPR010982">
    <property type="entry name" value="Lambda_DNA-bd_dom_sf"/>
</dbReference>
<dbReference type="InterPro" id="IPR031856">
    <property type="entry name" value="YdaS_toxin-like"/>
</dbReference>
<evidence type="ECO:0000313" key="2">
    <source>
        <dbReference type="Proteomes" id="UP001196565"/>
    </source>
</evidence>
<keyword evidence="2" id="KW-1185">Reference proteome</keyword>
<evidence type="ECO:0000313" key="1">
    <source>
        <dbReference type="EMBL" id="MBW6400011.1"/>
    </source>
</evidence>
<dbReference type="NCBIfam" id="NF046037">
    <property type="entry name" value="carphisopro"/>
    <property type="match status" value="1"/>
</dbReference>
<reference evidence="1 2" key="1">
    <citation type="submission" date="2021-07" db="EMBL/GenBank/DDBJ databases">
        <authorList>
            <person name="So Y."/>
        </authorList>
    </citation>
    <scope>NUCLEOTIDE SEQUENCE [LARGE SCALE GENOMIC DNA]</scope>
    <source>
        <strain evidence="1 2">HJA6</strain>
    </source>
</reference>